<dbReference type="InterPro" id="IPR029063">
    <property type="entry name" value="SAM-dependent_MTases_sf"/>
</dbReference>
<dbReference type="Proteomes" id="UP000253790">
    <property type="component" value="Chromosome"/>
</dbReference>
<dbReference type="OrthoDB" id="9764961at2"/>
<sequence length="205" mass="21984">MPEDHYFTAHPASDGELRRVPVRLAGREVEVVTAGGVFSPGGLDRGTRVLLAEVPPPPAEGAFLDLGCGWGPLALTLALQSPEATVQAVDVNERALDLCRRNARTLGCTRLVASTPDEVDPDTGYDLIWSNPPIRVGKAVLHGMLTTWLRRLAAGGTAYLVVQKNLGGDSLQAWLARTLPDLMDPVTVAREATSKGFRVLRVTRA</sequence>
<dbReference type="Gene3D" id="3.40.50.150">
    <property type="entry name" value="Vaccinia Virus protein VP39"/>
    <property type="match status" value="1"/>
</dbReference>
<dbReference type="Pfam" id="PF05175">
    <property type="entry name" value="MTS"/>
    <property type="match status" value="1"/>
</dbReference>
<dbReference type="GO" id="GO:0008757">
    <property type="term" value="F:S-adenosylmethionine-dependent methyltransferase activity"/>
    <property type="evidence" value="ECO:0007669"/>
    <property type="project" value="InterPro"/>
</dbReference>
<evidence type="ECO:0000313" key="4">
    <source>
        <dbReference type="EMBL" id="AXH95800.1"/>
    </source>
</evidence>
<feature type="domain" description="Methyltransferase small" evidence="3">
    <location>
        <begin position="29"/>
        <end position="189"/>
    </location>
</feature>
<dbReference type="RefSeq" id="WP_114927565.1">
    <property type="nucleotide sequence ID" value="NZ_CP031229.1"/>
</dbReference>
<accession>A0A345NL92</accession>
<name>A0A345NL92_9MICO</name>
<organism evidence="4 5">
    <name type="scientific">Ornithinimicrobium avium</name>
    <dbReference type="NCBI Taxonomy" id="2283195"/>
    <lineage>
        <taxon>Bacteria</taxon>
        <taxon>Bacillati</taxon>
        <taxon>Actinomycetota</taxon>
        <taxon>Actinomycetes</taxon>
        <taxon>Micrococcales</taxon>
        <taxon>Ornithinimicrobiaceae</taxon>
        <taxon>Ornithinimicrobium</taxon>
    </lineage>
</organism>
<evidence type="ECO:0000256" key="1">
    <source>
        <dbReference type="ARBA" id="ARBA00022603"/>
    </source>
</evidence>
<protein>
    <submittedName>
        <fullName evidence="4">Methyltransferase domain-containing protein</fullName>
    </submittedName>
</protein>
<dbReference type="EMBL" id="CP031229">
    <property type="protein sequence ID" value="AXH95800.1"/>
    <property type="molecule type" value="Genomic_DNA"/>
</dbReference>
<dbReference type="InterPro" id="IPR046977">
    <property type="entry name" value="RsmC/RlmG"/>
</dbReference>
<dbReference type="SUPFAM" id="SSF53335">
    <property type="entry name" value="S-adenosyl-L-methionine-dependent methyltransferases"/>
    <property type="match status" value="1"/>
</dbReference>
<evidence type="ECO:0000256" key="2">
    <source>
        <dbReference type="ARBA" id="ARBA00022679"/>
    </source>
</evidence>
<dbReference type="GO" id="GO:0032259">
    <property type="term" value="P:methylation"/>
    <property type="evidence" value="ECO:0007669"/>
    <property type="project" value="UniProtKB-KW"/>
</dbReference>
<keyword evidence="2 4" id="KW-0808">Transferase</keyword>
<proteinExistence type="predicted"/>
<dbReference type="InterPro" id="IPR007848">
    <property type="entry name" value="Small_mtfrase_dom"/>
</dbReference>
<dbReference type="KEGG" id="orn:DV701_06360"/>
<keyword evidence="5" id="KW-1185">Reference proteome</keyword>
<evidence type="ECO:0000313" key="5">
    <source>
        <dbReference type="Proteomes" id="UP000253790"/>
    </source>
</evidence>
<gene>
    <name evidence="4" type="ORF">DV701_06360</name>
</gene>
<dbReference type="PANTHER" id="PTHR47816:SF4">
    <property type="entry name" value="RIBOSOMAL RNA SMALL SUBUNIT METHYLTRANSFERASE C"/>
    <property type="match status" value="1"/>
</dbReference>
<dbReference type="PANTHER" id="PTHR47816">
    <property type="entry name" value="RIBOSOMAL RNA SMALL SUBUNIT METHYLTRANSFERASE C"/>
    <property type="match status" value="1"/>
</dbReference>
<dbReference type="AlphaFoldDB" id="A0A345NL92"/>
<evidence type="ECO:0000259" key="3">
    <source>
        <dbReference type="Pfam" id="PF05175"/>
    </source>
</evidence>
<keyword evidence="1 4" id="KW-0489">Methyltransferase</keyword>
<dbReference type="CDD" id="cd02440">
    <property type="entry name" value="AdoMet_MTases"/>
    <property type="match status" value="1"/>
</dbReference>
<reference evidence="4 5" key="1">
    <citation type="submission" date="2018-07" db="EMBL/GenBank/DDBJ databases">
        <title>Complete genome sequencing of Ornithinimicrobium sp. AMA3305.</title>
        <authorList>
            <person name="Bae J.-W."/>
        </authorList>
    </citation>
    <scope>NUCLEOTIDE SEQUENCE [LARGE SCALE GENOMIC DNA]</scope>
    <source>
        <strain evidence="4 5">AMA3305</strain>
    </source>
</reference>